<dbReference type="EMBL" id="CP001392">
    <property type="protein sequence ID" value="ACM31952.1"/>
    <property type="molecule type" value="Genomic_DNA"/>
</dbReference>
<keyword evidence="1" id="KW-1133">Transmembrane helix</keyword>
<evidence type="ECO:0008006" key="4">
    <source>
        <dbReference type="Google" id="ProtNLM"/>
    </source>
</evidence>
<keyword evidence="3" id="KW-1185">Reference proteome</keyword>
<feature type="transmembrane region" description="Helical" evidence="1">
    <location>
        <begin position="131"/>
        <end position="152"/>
    </location>
</feature>
<evidence type="ECO:0000256" key="1">
    <source>
        <dbReference type="SAM" id="Phobius"/>
    </source>
</evidence>
<dbReference type="KEGG" id="dia:Dtpsy_0469"/>
<feature type="transmembrane region" description="Helical" evidence="1">
    <location>
        <begin position="101"/>
        <end position="119"/>
    </location>
</feature>
<evidence type="ECO:0000313" key="2">
    <source>
        <dbReference type="EMBL" id="ACM31952.1"/>
    </source>
</evidence>
<accession>A0A9J9Q5R3</accession>
<proteinExistence type="predicted"/>
<evidence type="ECO:0000313" key="3">
    <source>
        <dbReference type="Proteomes" id="UP000000450"/>
    </source>
</evidence>
<feature type="transmembrane region" description="Helical" evidence="1">
    <location>
        <begin position="172"/>
        <end position="195"/>
    </location>
</feature>
<dbReference type="RefSeq" id="WP_012655507.1">
    <property type="nucleotide sequence ID" value="NC_011992.1"/>
</dbReference>
<feature type="transmembrane region" description="Helical" evidence="1">
    <location>
        <begin position="20"/>
        <end position="38"/>
    </location>
</feature>
<dbReference type="NCBIfam" id="NF041730">
    <property type="entry name" value="XrtH_assoc"/>
    <property type="match status" value="1"/>
</dbReference>
<gene>
    <name evidence="2" type="ordered locus">Dtpsy_0469</name>
</gene>
<name>A0A9J9Q5R3_ACIET</name>
<dbReference type="InterPro" id="IPR049823">
    <property type="entry name" value="XrtH_assoc"/>
</dbReference>
<dbReference type="AlphaFoldDB" id="A0A9J9Q5R3"/>
<keyword evidence="1" id="KW-0812">Transmembrane</keyword>
<dbReference type="Proteomes" id="UP000000450">
    <property type="component" value="Chromosome"/>
</dbReference>
<keyword evidence="1" id="KW-0472">Membrane</keyword>
<protein>
    <recommendedName>
        <fullName evidence="4">Transmembrane protein</fullName>
    </recommendedName>
</protein>
<reference evidence="2 3" key="1">
    <citation type="journal article" date="2010" name="J. Bacteriol.">
        <title>Completed genome sequence of the anaerobic iron-oxidizing bacterium Acidovorax ebreus strain TPSY.</title>
        <authorList>
            <person name="Byrne-Bailey K.G."/>
            <person name="Weber K.A."/>
            <person name="Chair A.H."/>
            <person name="Bose S."/>
            <person name="Knox T."/>
            <person name="Spanbauer T.L."/>
            <person name="Chertkov O."/>
            <person name="Coates J.D."/>
        </authorList>
    </citation>
    <scope>NUCLEOTIDE SEQUENCE [LARGE SCALE GENOMIC DNA]</scope>
    <source>
        <strain evidence="2 3">TPSY</strain>
    </source>
</reference>
<sequence length="223" mass="24481">MTKPVQSEAPARRPSVLTRFVLYAFGAMIVLTLLWTKASPWLSYPVAWLSHVALEQAAPMWVRGVHQQLGRMEVDTAVEIAVPNSGGRRAEVTLEADPGRYAYGLPIFAALLVAAWGAARAPGRASRAALGYVLLLPAQAFSLVMYLLMQLAGAAQFDVRVLRVDQWQLEAIVYGYQVGVLVLPTLVPVLVWLWLDRQFFTNVIVRGWKQSLAASPAPQRSAG</sequence>
<organism evidence="2 3">
    <name type="scientific">Acidovorax ebreus (strain TPSY)</name>
    <name type="common">Diaphorobacter sp. (strain TPSY)</name>
    <dbReference type="NCBI Taxonomy" id="535289"/>
    <lineage>
        <taxon>Bacteria</taxon>
        <taxon>Pseudomonadati</taxon>
        <taxon>Pseudomonadota</taxon>
        <taxon>Betaproteobacteria</taxon>
        <taxon>Burkholderiales</taxon>
        <taxon>Comamonadaceae</taxon>
        <taxon>Diaphorobacter</taxon>
    </lineage>
</organism>